<proteinExistence type="predicted"/>
<feature type="compositionally biased region" description="Low complexity" evidence="1">
    <location>
        <begin position="124"/>
        <end position="136"/>
    </location>
</feature>
<protein>
    <submittedName>
        <fullName evidence="2">Uncharacterized protein</fullName>
    </submittedName>
</protein>
<feature type="region of interest" description="Disordered" evidence="1">
    <location>
        <begin position="30"/>
        <end position="157"/>
    </location>
</feature>
<accession>A0A2T0RIW6</accession>
<dbReference type="EMBL" id="PVZG01000021">
    <property type="protein sequence ID" value="PRY21062.1"/>
    <property type="molecule type" value="Genomic_DNA"/>
</dbReference>
<feature type="compositionally biased region" description="Low complexity" evidence="1">
    <location>
        <begin position="99"/>
        <end position="112"/>
    </location>
</feature>
<evidence type="ECO:0000313" key="2">
    <source>
        <dbReference type="EMBL" id="PRY21062.1"/>
    </source>
</evidence>
<gene>
    <name evidence="2" type="ORF">CLV70_12164</name>
</gene>
<evidence type="ECO:0000256" key="1">
    <source>
        <dbReference type="SAM" id="MobiDB-lite"/>
    </source>
</evidence>
<organism evidence="2 3">
    <name type="scientific">Pseudosporangium ferrugineum</name>
    <dbReference type="NCBI Taxonomy" id="439699"/>
    <lineage>
        <taxon>Bacteria</taxon>
        <taxon>Bacillati</taxon>
        <taxon>Actinomycetota</taxon>
        <taxon>Actinomycetes</taxon>
        <taxon>Micromonosporales</taxon>
        <taxon>Micromonosporaceae</taxon>
        <taxon>Pseudosporangium</taxon>
    </lineage>
</organism>
<keyword evidence="3" id="KW-1185">Reference proteome</keyword>
<name>A0A2T0RIW6_9ACTN</name>
<dbReference type="AlphaFoldDB" id="A0A2T0RIW6"/>
<sequence length="157" mass="16374">MDRGPMTLFGAIVAVGLGPAMWLGAQFGDVTLTPQRPPAVTVQQNEPVQPRGGTGAGDGPADQTRIIRSEPKAVTEPLRTRPRPAPTSSSPSPDPSPSEEPTSTEPTESTPPADEESEEPSTPPTESTTEPTTPSAEDGDDEPSLPEAQPEPETEKA</sequence>
<evidence type="ECO:0000313" key="3">
    <source>
        <dbReference type="Proteomes" id="UP000239209"/>
    </source>
</evidence>
<comment type="caution">
    <text evidence="2">The sequence shown here is derived from an EMBL/GenBank/DDBJ whole genome shotgun (WGS) entry which is preliminary data.</text>
</comment>
<dbReference type="Proteomes" id="UP000239209">
    <property type="component" value="Unassembled WGS sequence"/>
</dbReference>
<reference evidence="2 3" key="1">
    <citation type="submission" date="2018-03" db="EMBL/GenBank/DDBJ databases">
        <title>Genomic Encyclopedia of Archaeal and Bacterial Type Strains, Phase II (KMG-II): from individual species to whole genera.</title>
        <authorList>
            <person name="Goeker M."/>
        </authorList>
    </citation>
    <scope>NUCLEOTIDE SEQUENCE [LARGE SCALE GENOMIC DNA]</scope>
    <source>
        <strain evidence="2 3">DSM 45348</strain>
    </source>
</reference>